<keyword evidence="4" id="KW-0658">Purine biosynthesis</keyword>
<dbReference type="SMART" id="SM01211">
    <property type="entry name" value="GATase_5"/>
    <property type="match status" value="1"/>
</dbReference>
<evidence type="ECO:0000256" key="5">
    <source>
        <dbReference type="ARBA" id="ARBA00022801"/>
    </source>
</evidence>
<dbReference type="SUPFAM" id="SSF52317">
    <property type="entry name" value="Class I glutamine amidotransferase-like"/>
    <property type="match status" value="1"/>
</dbReference>
<sequence length="273" mass="30415">MKPSVLVLTGYGINCDYETEYAFNMRRVGGRAERVHVNDLIEPGGKSLSDYDILAIPGGFSYGDDIAAGKVLANKLIQHLRDQLLRFIEDGKLIIGICNGFQVLVKMGFLPALDRKYGDQQVTLTFNDSSKFEDRWVYLAANPNSRCIFTKGIDRMYLPVRHGEGKLVTSSETVLERLHAGGHVVLQYVDEEGKADGYPYNPNGSQDGIAGICDLTGRIFGLMPHPEAYLFQTNHPRWTREKTPREGMGVAVFRNAVNYIKNGCSLPDFSRSS</sequence>
<dbReference type="InterPro" id="IPR010075">
    <property type="entry name" value="PRibForGlyAmidine_synth_PurQ"/>
</dbReference>
<gene>
    <name evidence="8" type="primary">purQ</name>
    <name evidence="8" type="ORF">C4520_02865</name>
</gene>
<dbReference type="EC" id="6.3.5.3" evidence="8"/>
<proteinExistence type="predicted"/>
<dbReference type="PROSITE" id="PS51273">
    <property type="entry name" value="GATASE_TYPE_1"/>
    <property type="match status" value="1"/>
</dbReference>
<evidence type="ECO:0000256" key="4">
    <source>
        <dbReference type="ARBA" id="ARBA00022755"/>
    </source>
</evidence>
<comment type="caution">
    <text evidence="8">The sequence shown here is derived from an EMBL/GenBank/DDBJ whole genome shotgun (WGS) entry which is preliminary data.</text>
</comment>
<accession>A0A3A4PAT9</accession>
<dbReference type="GO" id="GO:0016787">
    <property type="term" value="F:hydrolase activity"/>
    <property type="evidence" value="ECO:0007669"/>
    <property type="project" value="UniProtKB-KW"/>
</dbReference>
<evidence type="ECO:0000256" key="1">
    <source>
        <dbReference type="ARBA" id="ARBA00022490"/>
    </source>
</evidence>
<dbReference type="Proteomes" id="UP000265882">
    <property type="component" value="Unassembled WGS sequence"/>
</dbReference>
<reference evidence="8 9" key="1">
    <citation type="journal article" date="2017" name="ISME J.">
        <title>Energy and carbon metabolisms in a deep terrestrial subsurface fluid microbial community.</title>
        <authorList>
            <person name="Momper L."/>
            <person name="Jungbluth S.P."/>
            <person name="Lee M.D."/>
            <person name="Amend J.P."/>
        </authorList>
    </citation>
    <scope>NUCLEOTIDE SEQUENCE [LARGE SCALE GENOMIC DNA]</scope>
    <source>
        <strain evidence="8">SURF_5</strain>
    </source>
</reference>
<keyword evidence="5" id="KW-0378">Hydrolase</keyword>
<dbReference type="NCBIfam" id="TIGR01737">
    <property type="entry name" value="FGAM_synth_I"/>
    <property type="match status" value="1"/>
</dbReference>
<dbReference type="GO" id="GO:0005737">
    <property type="term" value="C:cytoplasm"/>
    <property type="evidence" value="ECO:0007669"/>
    <property type="project" value="TreeGrafter"/>
</dbReference>
<dbReference type="CDD" id="cd01740">
    <property type="entry name" value="GATase1_FGAR_AT"/>
    <property type="match status" value="1"/>
</dbReference>
<keyword evidence="7" id="KW-0315">Glutamine amidotransferase</keyword>
<dbReference type="AlphaFoldDB" id="A0A3A4PAT9"/>
<dbReference type="GO" id="GO:0004642">
    <property type="term" value="F:phosphoribosylformylglycinamidine synthase activity"/>
    <property type="evidence" value="ECO:0007669"/>
    <property type="project" value="UniProtKB-EC"/>
</dbReference>
<evidence type="ECO:0000256" key="3">
    <source>
        <dbReference type="ARBA" id="ARBA00022741"/>
    </source>
</evidence>
<organism evidence="8 9">
    <name type="scientific">Abyssobacteria bacterium (strain SURF_5)</name>
    <dbReference type="NCBI Taxonomy" id="2093360"/>
    <lineage>
        <taxon>Bacteria</taxon>
        <taxon>Pseudomonadati</taxon>
        <taxon>Candidatus Hydrogenedentota</taxon>
        <taxon>Candidatus Abyssobacteria</taxon>
    </lineage>
</organism>
<keyword evidence="2 8" id="KW-0436">Ligase</keyword>
<dbReference type="GO" id="GO:0006189">
    <property type="term" value="P:'de novo' IMP biosynthetic process"/>
    <property type="evidence" value="ECO:0007669"/>
    <property type="project" value="InterPro"/>
</dbReference>
<evidence type="ECO:0000256" key="2">
    <source>
        <dbReference type="ARBA" id="ARBA00022598"/>
    </source>
</evidence>
<dbReference type="EMBL" id="QZKU01000026">
    <property type="protein sequence ID" value="RJP25074.1"/>
    <property type="molecule type" value="Genomic_DNA"/>
</dbReference>
<evidence type="ECO:0000313" key="9">
    <source>
        <dbReference type="Proteomes" id="UP000265882"/>
    </source>
</evidence>
<keyword evidence="3" id="KW-0547">Nucleotide-binding</keyword>
<dbReference type="Gene3D" id="3.40.50.880">
    <property type="match status" value="1"/>
</dbReference>
<evidence type="ECO:0000256" key="6">
    <source>
        <dbReference type="ARBA" id="ARBA00022840"/>
    </source>
</evidence>
<name>A0A3A4PAT9_ABYX5</name>
<dbReference type="PANTHER" id="PTHR10099:SF1">
    <property type="entry name" value="PHOSPHORIBOSYLFORMYLGLYCINAMIDINE SYNTHASE"/>
    <property type="match status" value="1"/>
</dbReference>
<protein>
    <submittedName>
        <fullName evidence="8">Phosphoribosylformylglycinamidine synthase I</fullName>
        <ecNumber evidence="8">6.3.5.3</ecNumber>
    </submittedName>
</protein>
<evidence type="ECO:0000256" key="7">
    <source>
        <dbReference type="ARBA" id="ARBA00022962"/>
    </source>
</evidence>
<keyword evidence="6" id="KW-0067">ATP-binding</keyword>
<dbReference type="InterPro" id="IPR029062">
    <property type="entry name" value="Class_I_gatase-like"/>
</dbReference>
<dbReference type="PIRSF" id="PIRSF001586">
    <property type="entry name" value="FGAM_synth_I"/>
    <property type="match status" value="1"/>
</dbReference>
<dbReference type="GO" id="GO:0005524">
    <property type="term" value="F:ATP binding"/>
    <property type="evidence" value="ECO:0007669"/>
    <property type="project" value="UniProtKB-KW"/>
</dbReference>
<evidence type="ECO:0000313" key="8">
    <source>
        <dbReference type="EMBL" id="RJP25074.1"/>
    </source>
</evidence>
<dbReference type="Pfam" id="PF13507">
    <property type="entry name" value="GATase_5"/>
    <property type="match status" value="1"/>
</dbReference>
<keyword evidence="1" id="KW-0963">Cytoplasm</keyword>
<dbReference type="PANTHER" id="PTHR10099">
    <property type="entry name" value="PHOSPHORIBOSYLFORMYLGLYCINAMIDINE SYNTHASE"/>
    <property type="match status" value="1"/>
</dbReference>